<protein>
    <submittedName>
        <fullName evidence="1 3">Uncharacterized protein</fullName>
    </submittedName>
</protein>
<reference evidence="1 2" key="2">
    <citation type="submission" date="2018-11" db="EMBL/GenBank/DDBJ databases">
        <authorList>
            <consortium name="Pathogen Informatics"/>
        </authorList>
    </citation>
    <scope>NUCLEOTIDE SEQUENCE [LARGE SCALE GENOMIC DNA]</scope>
</reference>
<dbReference type="Proteomes" id="UP000267096">
    <property type="component" value="Unassembled WGS sequence"/>
</dbReference>
<proteinExistence type="predicted"/>
<evidence type="ECO:0000313" key="1">
    <source>
        <dbReference type="EMBL" id="VDK26489.1"/>
    </source>
</evidence>
<sequence>MNTSPDNCTAKCSHYFLYILFRIPRRQVKFIGTIRFASRSCHLGKEQCRRDDLEAWVYMLIEFTQYAILPWSRTINRETVLREKQRLFNGKCSSLHRRFH</sequence>
<keyword evidence="2" id="KW-1185">Reference proteome</keyword>
<dbReference type="SUPFAM" id="SSF56112">
    <property type="entry name" value="Protein kinase-like (PK-like)"/>
    <property type="match status" value="1"/>
</dbReference>
<dbReference type="InterPro" id="IPR011009">
    <property type="entry name" value="Kinase-like_dom_sf"/>
</dbReference>
<dbReference type="AlphaFoldDB" id="A0A0M3JF97"/>
<dbReference type="InterPro" id="IPR050235">
    <property type="entry name" value="CK1_Ser-Thr_kinase"/>
</dbReference>
<reference evidence="3" key="1">
    <citation type="submission" date="2017-02" db="UniProtKB">
        <authorList>
            <consortium name="WormBaseParasite"/>
        </authorList>
    </citation>
    <scope>IDENTIFICATION</scope>
</reference>
<evidence type="ECO:0000313" key="3">
    <source>
        <dbReference type="WBParaSite" id="ASIM_0000629701-mRNA-1"/>
    </source>
</evidence>
<gene>
    <name evidence="1" type="ORF">ASIM_LOCUS6080</name>
</gene>
<evidence type="ECO:0000313" key="2">
    <source>
        <dbReference type="Proteomes" id="UP000267096"/>
    </source>
</evidence>
<name>A0A0M3JF97_ANISI</name>
<dbReference type="OrthoDB" id="5865936at2759"/>
<accession>A0A0M3JF97</accession>
<dbReference type="WBParaSite" id="ASIM_0000629701-mRNA-1">
    <property type="protein sequence ID" value="ASIM_0000629701-mRNA-1"/>
    <property type="gene ID" value="ASIM_0000629701"/>
</dbReference>
<dbReference type="EMBL" id="UYRR01012726">
    <property type="protein sequence ID" value="VDK26489.1"/>
    <property type="molecule type" value="Genomic_DNA"/>
</dbReference>
<organism evidence="3">
    <name type="scientific">Anisakis simplex</name>
    <name type="common">Herring worm</name>
    <dbReference type="NCBI Taxonomy" id="6269"/>
    <lineage>
        <taxon>Eukaryota</taxon>
        <taxon>Metazoa</taxon>
        <taxon>Ecdysozoa</taxon>
        <taxon>Nematoda</taxon>
        <taxon>Chromadorea</taxon>
        <taxon>Rhabditida</taxon>
        <taxon>Spirurina</taxon>
        <taxon>Ascaridomorpha</taxon>
        <taxon>Ascaridoidea</taxon>
        <taxon>Anisakidae</taxon>
        <taxon>Anisakis</taxon>
        <taxon>Anisakis simplex complex</taxon>
    </lineage>
</organism>
<dbReference type="Gene3D" id="1.10.510.10">
    <property type="entry name" value="Transferase(Phosphotransferase) domain 1"/>
    <property type="match status" value="1"/>
</dbReference>
<dbReference type="PANTHER" id="PTHR11909">
    <property type="entry name" value="CASEIN KINASE-RELATED"/>
    <property type="match status" value="1"/>
</dbReference>